<accession>A0A0N5CFD0</accession>
<dbReference type="WBParaSite" id="SPAL_0001656600.1">
    <property type="protein sequence ID" value="SPAL_0001656600.1"/>
    <property type="gene ID" value="SPAL_0001656600"/>
</dbReference>
<evidence type="ECO:0000313" key="2">
    <source>
        <dbReference type="WBParaSite" id="SPAL_0001656600.1"/>
    </source>
</evidence>
<name>A0A0N5CFD0_STREA</name>
<evidence type="ECO:0000313" key="1">
    <source>
        <dbReference type="Proteomes" id="UP000046392"/>
    </source>
</evidence>
<protein>
    <submittedName>
        <fullName evidence="2">F-box domain-containing protein</fullName>
    </submittedName>
</protein>
<dbReference type="AlphaFoldDB" id="A0A0N5CFD0"/>
<proteinExistence type="predicted"/>
<dbReference type="SUPFAM" id="SSF52058">
    <property type="entry name" value="L domain-like"/>
    <property type="match status" value="1"/>
</dbReference>
<organism evidence="1 2">
    <name type="scientific">Strongyloides papillosus</name>
    <name type="common">Intestinal threadworm</name>
    <dbReference type="NCBI Taxonomy" id="174720"/>
    <lineage>
        <taxon>Eukaryota</taxon>
        <taxon>Metazoa</taxon>
        <taxon>Ecdysozoa</taxon>
        <taxon>Nematoda</taxon>
        <taxon>Chromadorea</taxon>
        <taxon>Rhabditida</taxon>
        <taxon>Tylenchina</taxon>
        <taxon>Panagrolaimomorpha</taxon>
        <taxon>Strongyloidoidea</taxon>
        <taxon>Strongyloididae</taxon>
        <taxon>Strongyloides</taxon>
    </lineage>
</organism>
<keyword evidence="1" id="KW-1185">Reference proteome</keyword>
<sequence>MDGKKEISFEDLMKVDYVRRHILKYVMKFSDIESLAKASQRLGFLISGDRIKRDGMWIRDFPSLTVKCEQDLKRLHEIPILKRINIVKDNRFCNEVEEGSRYYGETIIGRNQTWFNIKLDIGRYIPEERVPLIQKIAGEFMLNHQLRNGVETLDFNSKCNREQRSLLIECLTFMSHENVKRIELPGSILKNCQCLRDPNVWTRDMFDGFPKLNEVIFCLPEKRDSYYYGSFGNGSTIKYIIKSLVKKRNGTIVFSDVRPEDDGLIRNVEKIYGYCGRHGIKIKLTSGTEIFGNIERFVTTASRGNVRFSVDNLITRHSLSINHSTPFLKIIEIFSFYENLEELWINLVDLKIINDDIKDTCLTNLGKYSLRNCRKLKKLELQYFKDDGEHSEYTEEMLENNLIFIASLMPDTVERLKITRNFNLSSRVTDKLNEYMPNIRMLTFYNGELKDDDCLSAFKNLEIFLTWGSPSIEIPRTIQLFFIHQSYPDIHGYENADKEIFGKYSKRFLKYLKIGKENYVFLNDITRWSEYKRVVQEGFY</sequence>
<reference evidence="2" key="1">
    <citation type="submission" date="2017-02" db="UniProtKB">
        <authorList>
            <consortium name="WormBaseParasite"/>
        </authorList>
    </citation>
    <scope>IDENTIFICATION</scope>
</reference>
<dbReference type="Proteomes" id="UP000046392">
    <property type="component" value="Unplaced"/>
</dbReference>